<dbReference type="Proteomes" id="UP000807306">
    <property type="component" value="Unassembled WGS sequence"/>
</dbReference>
<name>A0A9P6JTH3_9AGAR</name>
<proteinExistence type="predicted"/>
<protein>
    <submittedName>
        <fullName evidence="1">Uncharacterized protein</fullName>
    </submittedName>
</protein>
<accession>A0A9P6JTH3</accession>
<sequence length="113" mass="12641">MYILAILLESDKHVILSVLSSLASVGCLSNACFAVVGTNRSTMCMVTRCRGCLLSRPLRRTLVKFHNYSGTSTKPRRRYGFDINQAQLIQRARVTLHNSEKSDSAAFNSWTLD</sequence>
<evidence type="ECO:0000313" key="2">
    <source>
        <dbReference type="Proteomes" id="UP000807306"/>
    </source>
</evidence>
<comment type="caution">
    <text evidence="1">The sequence shown here is derived from an EMBL/GenBank/DDBJ whole genome shotgun (WGS) entry which is preliminary data.</text>
</comment>
<dbReference type="EMBL" id="MU157834">
    <property type="protein sequence ID" value="KAF9531799.1"/>
    <property type="molecule type" value="Genomic_DNA"/>
</dbReference>
<reference evidence="1" key="1">
    <citation type="submission" date="2020-11" db="EMBL/GenBank/DDBJ databases">
        <authorList>
            <consortium name="DOE Joint Genome Institute"/>
            <person name="Ahrendt S."/>
            <person name="Riley R."/>
            <person name="Andreopoulos W."/>
            <person name="Labutti K."/>
            <person name="Pangilinan J."/>
            <person name="Ruiz-Duenas F.J."/>
            <person name="Barrasa J.M."/>
            <person name="Sanchez-Garcia M."/>
            <person name="Camarero S."/>
            <person name="Miyauchi S."/>
            <person name="Serrano A."/>
            <person name="Linde D."/>
            <person name="Babiker R."/>
            <person name="Drula E."/>
            <person name="Ayuso-Fernandez I."/>
            <person name="Pacheco R."/>
            <person name="Padilla G."/>
            <person name="Ferreira P."/>
            <person name="Barriuso J."/>
            <person name="Kellner H."/>
            <person name="Castanera R."/>
            <person name="Alfaro M."/>
            <person name="Ramirez L."/>
            <person name="Pisabarro A.G."/>
            <person name="Kuo A."/>
            <person name="Tritt A."/>
            <person name="Lipzen A."/>
            <person name="He G."/>
            <person name="Yan M."/>
            <person name="Ng V."/>
            <person name="Cullen D."/>
            <person name="Martin F."/>
            <person name="Rosso M.-N."/>
            <person name="Henrissat B."/>
            <person name="Hibbett D."/>
            <person name="Martinez A.T."/>
            <person name="Grigoriev I.V."/>
        </authorList>
    </citation>
    <scope>NUCLEOTIDE SEQUENCE</scope>
    <source>
        <strain evidence="1">CBS 506.95</strain>
    </source>
</reference>
<keyword evidence="2" id="KW-1185">Reference proteome</keyword>
<organism evidence="1 2">
    <name type="scientific">Crepidotus variabilis</name>
    <dbReference type="NCBI Taxonomy" id="179855"/>
    <lineage>
        <taxon>Eukaryota</taxon>
        <taxon>Fungi</taxon>
        <taxon>Dikarya</taxon>
        <taxon>Basidiomycota</taxon>
        <taxon>Agaricomycotina</taxon>
        <taxon>Agaricomycetes</taxon>
        <taxon>Agaricomycetidae</taxon>
        <taxon>Agaricales</taxon>
        <taxon>Agaricineae</taxon>
        <taxon>Crepidotaceae</taxon>
        <taxon>Crepidotus</taxon>
    </lineage>
</organism>
<dbReference type="AlphaFoldDB" id="A0A9P6JTH3"/>
<evidence type="ECO:0000313" key="1">
    <source>
        <dbReference type="EMBL" id="KAF9531799.1"/>
    </source>
</evidence>
<gene>
    <name evidence="1" type="ORF">CPB83DRAFT_87219</name>
</gene>